<evidence type="ECO:0000313" key="3">
    <source>
        <dbReference type="Proteomes" id="UP000070544"/>
    </source>
</evidence>
<feature type="compositionally biased region" description="Basic and acidic residues" evidence="1">
    <location>
        <begin position="70"/>
        <end position="96"/>
    </location>
</feature>
<feature type="compositionally biased region" description="Basic and acidic residues" evidence="1">
    <location>
        <begin position="21"/>
        <end position="45"/>
    </location>
</feature>
<organism evidence="2 3">
    <name type="scientific">Gonapodya prolifera (strain JEL478)</name>
    <name type="common">Monoblepharis prolifera</name>
    <dbReference type="NCBI Taxonomy" id="1344416"/>
    <lineage>
        <taxon>Eukaryota</taxon>
        <taxon>Fungi</taxon>
        <taxon>Fungi incertae sedis</taxon>
        <taxon>Chytridiomycota</taxon>
        <taxon>Chytridiomycota incertae sedis</taxon>
        <taxon>Monoblepharidomycetes</taxon>
        <taxon>Monoblepharidales</taxon>
        <taxon>Gonapodyaceae</taxon>
        <taxon>Gonapodya</taxon>
    </lineage>
</organism>
<evidence type="ECO:0000256" key="1">
    <source>
        <dbReference type="SAM" id="MobiDB-lite"/>
    </source>
</evidence>
<reference evidence="2 3" key="1">
    <citation type="journal article" date="2015" name="Genome Biol. Evol.">
        <title>Phylogenomic analyses indicate that early fungi evolved digesting cell walls of algal ancestors of land plants.</title>
        <authorList>
            <person name="Chang Y."/>
            <person name="Wang S."/>
            <person name="Sekimoto S."/>
            <person name="Aerts A.L."/>
            <person name="Choi C."/>
            <person name="Clum A."/>
            <person name="LaButti K.M."/>
            <person name="Lindquist E.A."/>
            <person name="Yee Ngan C."/>
            <person name="Ohm R.A."/>
            <person name="Salamov A.A."/>
            <person name="Grigoriev I.V."/>
            <person name="Spatafora J.W."/>
            <person name="Berbee M.L."/>
        </authorList>
    </citation>
    <scope>NUCLEOTIDE SEQUENCE [LARGE SCALE GENOMIC DNA]</scope>
    <source>
        <strain evidence="2 3">JEL478</strain>
    </source>
</reference>
<sequence>MGFVGDTGRNLISMVSESDGENTKGESNKEGNGDGFDGERARNWDAGEGSSRQPEMSVSSRQSTAEDDQKENTEADRSARNGSRSAERDERREQRAKQKRQLRAYTALRSAPPIPPSLVEVPASGTALLCRPQGGTWPTWPVISESVDSESLTEEQRKSFEEACAEQQEDTQEPIEVEDILVPLWFFSEHLDFTL</sequence>
<gene>
    <name evidence="2" type="ORF">M427DRAFT_171625</name>
</gene>
<keyword evidence="3" id="KW-1185">Reference proteome</keyword>
<dbReference type="Proteomes" id="UP000070544">
    <property type="component" value="Unassembled WGS sequence"/>
</dbReference>
<name>A0A139B065_GONPJ</name>
<evidence type="ECO:0000313" key="2">
    <source>
        <dbReference type="EMBL" id="KXS22392.1"/>
    </source>
</evidence>
<protein>
    <submittedName>
        <fullName evidence="2">Uncharacterized protein</fullName>
    </submittedName>
</protein>
<dbReference type="AlphaFoldDB" id="A0A139B065"/>
<dbReference type="EMBL" id="KQ965731">
    <property type="protein sequence ID" value="KXS22392.1"/>
    <property type="molecule type" value="Genomic_DNA"/>
</dbReference>
<accession>A0A139B065</accession>
<feature type="compositionally biased region" description="Polar residues" evidence="1">
    <location>
        <begin position="50"/>
        <end position="63"/>
    </location>
</feature>
<proteinExistence type="predicted"/>
<feature type="region of interest" description="Disordered" evidence="1">
    <location>
        <begin position="1"/>
        <end position="118"/>
    </location>
</feature>